<dbReference type="AlphaFoldDB" id="A0A0C3FCI2"/>
<protein>
    <submittedName>
        <fullName evidence="1">Uncharacterized protein</fullName>
    </submittedName>
</protein>
<dbReference type="EMBL" id="KN833024">
    <property type="protein sequence ID" value="KIM77574.1"/>
    <property type="molecule type" value="Genomic_DNA"/>
</dbReference>
<keyword evidence="2" id="KW-1185">Reference proteome</keyword>
<organism evidence="1 2">
    <name type="scientific">Piloderma croceum (strain F 1598)</name>
    <dbReference type="NCBI Taxonomy" id="765440"/>
    <lineage>
        <taxon>Eukaryota</taxon>
        <taxon>Fungi</taxon>
        <taxon>Dikarya</taxon>
        <taxon>Basidiomycota</taxon>
        <taxon>Agaricomycotina</taxon>
        <taxon>Agaricomycetes</taxon>
        <taxon>Agaricomycetidae</taxon>
        <taxon>Atheliales</taxon>
        <taxon>Atheliaceae</taxon>
        <taxon>Piloderma</taxon>
    </lineage>
</organism>
<gene>
    <name evidence="1" type="ORF">PILCRDRAFT_91111</name>
</gene>
<reference evidence="1 2" key="1">
    <citation type="submission" date="2014-04" db="EMBL/GenBank/DDBJ databases">
        <authorList>
            <consortium name="DOE Joint Genome Institute"/>
            <person name="Kuo A."/>
            <person name="Tarkka M."/>
            <person name="Buscot F."/>
            <person name="Kohler A."/>
            <person name="Nagy L.G."/>
            <person name="Floudas D."/>
            <person name="Copeland A."/>
            <person name="Barry K.W."/>
            <person name="Cichocki N."/>
            <person name="Veneault-Fourrey C."/>
            <person name="LaButti K."/>
            <person name="Lindquist E.A."/>
            <person name="Lipzen A."/>
            <person name="Lundell T."/>
            <person name="Morin E."/>
            <person name="Murat C."/>
            <person name="Sun H."/>
            <person name="Tunlid A."/>
            <person name="Henrissat B."/>
            <person name="Grigoriev I.V."/>
            <person name="Hibbett D.S."/>
            <person name="Martin F."/>
            <person name="Nordberg H.P."/>
            <person name="Cantor M.N."/>
            <person name="Hua S.X."/>
        </authorList>
    </citation>
    <scope>NUCLEOTIDE SEQUENCE [LARGE SCALE GENOMIC DNA]</scope>
    <source>
        <strain evidence="1 2">F 1598</strain>
    </source>
</reference>
<evidence type="ECO:0000313" key="1">
    <source>
        <dbReference type="EMBL" id="KIM77574.1"/>
    </source>
</evidence>
<dbReference type="HOGENOM" id="CLU_1687339_0_0_1"/>
<accession>A0A0C3FCI2</accession>
<dbReference type="InParanoid" id="A0A0C3FCI2"/>
<name>A0A0C3FCI2_PILCF</name>
<dbReference type="Proteomes" id="UP000054166">
    <property type="component" value="Unassembled WGS sequence"/>
</dbReference>
<evidence type="ECO:0000313" key="2">
    <source>
        <dbReference type="Proteomes" id="UP000054166"/>
    </source>
</evidence>
<sequence>MPYKFGEDSNFQVSQSEPSAIATGIAAHPNYLTEQSSTPTNAVPFASVKKWKVKGKKSQSTLTAIISRAVHCPPVSLLFSFLSLNSSSTVIQADAPVVIKCLWSHLIFSLTLMPIFDNALESENEAIHDIFSGLGFTGRGIICQRWVVLCATKTEK</sequence>
<proteinExistence type="predicted"/>
<reference evidence="2" key="2">
    <citation type="submission" date="2015-01" db="EMBL/GenBank/DDBJ databases">
        <title>Evolutionary Origins and Diversification of the Mycorrhizal Mutualists.</title>
        <authorList>
            <consortium name="DOE Joint Genome Institute"/>
            <consortium name="Mycorrhizal Genomics Consortium"/>
            <person name="Kohler A."/>
            <person name="Kuo A."/>
            <person name="Nagy L.G."/>
            <person name="Floudas D."/>
            <person name="Copeland A."/>
            <person name="Barry K.W."/>
            <person name="Cichocki N."/>
            <person name="Veneault-Fourrey C."/>
            <person name="LaButti K."/>
            <person name="Lindquist E.A."/>
            <person name="Lipzen A."/>
            <person name="Lundell T."/>
            <person name="Morin E."/>
            <person name="Murat C."/>
            <person name="Riley R."/>
            <person name="Ohm R."/>
            <person name="Sun H."/>
            <person name="Tunlid A."/>
            <person name="Henrissat B."/>
            <person name="Grigoriev I.V."/>
            <person name="Hibbett D.S."/>
            <person name="Martin F."/>
        </authorList>
    </citation>
    <scope>NUCLEOTIDE SEQUENCE [LARGE SCALE GENOMIC DNA]</scope>
    <source>
        <strain evidence="2">F 1598</strain>
    </source>
</reference>